<keyword evidence="3" id="KW-1185">Reference proteome</keyword>
<gene>
    <name evidence="2" type="ORF">IRI77_32215</name>
</gene>
<evidence type="ECO:0000313" key="2">
    <source>
        <dbReference type="EMBL" id="QOY87377.1"/>
    </source>
</evidence>
<evidence type="ECO:0000259" key="1">
    <source>
        <dbReference type="Pfam" id="PF01048"/>
    </source>
</evidence>
<sequence length="224" mass="24160">MISANAEWGPVRRFFPQAPVAKSPFGEFFSARVGAHAPLFVHGGWGKIDAAASAQYVIDRWAPRLLLNLGTCGGMQGAVERDQIVLAERTVVYDIVELMGDAEEAISDYTTRIDLGWLGSKHPGPVVRSTLVSADRDLAVADIARLRAKYGAVAADWESGAIARVAARNGQKVLILRAVSDLVGSGGGEAYGQPGFFERRSEEIMQGLLRSLPLWLDHCVGRLS</sequence>
<dbReference type="EMBL" id="CP063849">
    <property type="protein sequence ID" value="QOY87377.1"/>
    <property type="molecule type" value="Genomic_DNA"/>
</dbReference>
<dbReference type="GO" id="GO:0019284">
    <property type="term" value="P:L-methionine salvage from S-adenosylmethionine"/>
    <property type="evidence" value="ECO:0007669"/>
    <property type="project" value="TreeGrafter"/>
</dbReference>
<proteinExistence type="predicted"/>
<reference evidence="2 3" key="1">
    <citation type="submission" date="2020-10" db="EMBL/GenBank/DDBJ databases">
        <title>Complete genome sequence of Paludibaculum fermentans P105T, a facultatively anaerobic acidobacterium capable of dissimilatory Fe(III) reduction.</title>
        <authorList>
            <person name="Dedysh S.N."/>
            <person name="Beletsky A.V."/>
            <person name="Kulichevskaya I.S."/>
            <person name="Mardanov A.V."/>
            <person name="Ravin N.V."/>
        </authorList>
    </citation>
    <scope>NUCLEOTIDE SEQUENCE [LARGE SCALE GENOMIC DNA]</scope>
    <source>
        <strain evidence="2 3">P105</strain>
    </source>
</reference>
<dbReference type="GO" id="GO:0009116">
    <property type="term" value="P:nucleoside metabolic process"/>
    <property type="evidence" value="ECO:0007669"/>
    <property type="project" value="InterPro"/>
</dbReference>
<dbReference type="InterPro" id="IPR000845">
    <property type="entry name" value="Nucleoside_phosphorylase_d"/>
</dbReference>
<dbReference type="KEGG" id="pfer:IRI77_32215"/>
<dbReference type="Pfam" id="PF01048">
    <property type="entry name" value="PNP_UDP_1"/>
    <property type="match status" value="1"/>
</dbReference>
<dbReference type="InterPro" id="IPR035994">
    <property type="entry name" value="Nucleoside_phosphorylase_sf"/>
</dbReference>
<dbReference type="SUPFAM" id="SSF53167">
    <property type="entry name" value="Purine and uridine phosphorylases"/>
    <property type="match status" value="1"/>
</dbReference>
<dbReference type="GO" id="GO:0008782">
    <property type="term" value="F:adenosylhomocysteine nucleosidase activity"/>
    <property type="evidence" value="ECO:0007669"/>
    <property type="project" value="TreeGrafter"/>
</dbReference>
<dbReference type="PANTHER" id="PTHR46832">
    <property type="entry name" value="5'-METHYLTHIOADENOSINE/S-ADENOSYLHOMOCYSTEINE NUCLEOSIDASE"/>
    <property type="match status" value="1"/>
</dbReference>
<organism evidence="2 3">
    <name type="scientific">Paludibaculum fermentans</name>
    <dbReference type="NCBI Taxonomy" id="1473598"/>
    <lineage>
        <taxon>Bacteria</taxon>
        <taxon>Pseudomonadati</taxon>
        <taxon>Acidobacteriota</taxon>
        <taxon>Terriglobia</taxon>
        <taxon>Bryobacterales</taxon>
        <taxon>Bryobacteraceae</taxon>
        <taxon>Paludibaculum</taxon>
    </lineage>
</organism>
<dbReference type="RefSeq" id="WP_194449046.1">
    <property type="nucleotide sequence ID" value="NZ_CP063849.1"/>
</dbReference>
<dbReference type="AlphaFoldDB" id="A0A7S7NPG0"/>
<name>A0A7S7NPG0_PALFE</name>
<dbReference type="GO" id="GO:0008930">
    <property type="term" value="F:methylthioadenosine nucleosidase activity"/>
    <property type="evidence" value="ECO:0007669"/>
    <property type="project" value="TreeGrafter"/>
</dbReference>
<accession>A0A7S7NPG0</accession>
<protein>
    <recommendedName>
        <fullName evidence="1">Nucleoside phosphorylase domain-containing protein</fullName>
    </recommendedName>
</protein>
<dbReference type="PANTHER" id="PTHR46832:SF1">
    <property type="entry name" value="5'-METHYLTHIOADENOSINE_S-ADENOSYLHOMOCYSTEINE NUCLEOSIDASE"/>
    <property type="match status" value="1"/>
</dbReference>
<dbReference type="GO" id="GO:0005829">
    <property type="term" value="C:cytosol"/>
    <property type="evidence" value="ECO:0007669"/>
    <property type="project" value="TreeGrafter"/>
</dbReference>
<dbReference type="Proteomes" id="UP000593892">
    <property type="component" value="Chromosome"/>
</dbReference>
<feature type="domain" description="Nucleoside phosphorylase" evidence="1">
    <location>
        <begin position="15"/>
        <end position="211"/>
    </location>
</feature>
<evidence type="ECO:0000313" key="3">
    <source>
        <dbReference type="Proteomes" id="UP000593892"/>
    </source>
</evidence>
<dbReference type="Gene3D" id="3.40.50.1580">
    <property type="entry name" value="Nucleoside phosphorylase domain"/>
    <property type="match status" value="1"/>
</dbReference>